<dbReference type="NCBIfam" id="NF001140">
    <property type="entry name" value="PRK00147.1"/>
    <property type="match status" value="1"/>
</dbReference>
<comment type="function">
    <text evidence="5">Transfers and isomerizes the ribose moiety from AdoMet to the 7-aminomethyl group of 7-deazaguanine (preQ1-tRNA) to give epoxyqueuosine (oQ-tRNA).</text>
</comment>
<keyword evidence="7" id="KW-1185">Reference proteome</keyword>
<dbReference type="NCBIfam" id="TIGR00113">
    <property type="entry name" value="queA"/>
    <property type="match status" value="1"/>
</dbReference>
<dbReference type="InterPro" id="IPR003699">
    <property type="entry name" value="QueA"/>
</dbReference>
<evidence type="ECO:0000256" key="5">
    <source>
        <dbReference type="HAMAP-Rule" id="MF_00113"/>
    </source>
</evidence>
<comment type="subcellular location">
    <subcellularLocation>
        <location evidence="5">Cytoplasm</location>
    </subcellularLocation>
</comment>
<sequence>MLTSDYDFDLPDELIAQHPVEPRDASRLMVVHRRAGTIAHRRFAELPQLLDSRDVLVRNDSRVVPARLVGRRVATGGKWEGLFLRDKEDRTWEILARTRGRPALGEVVVVGDDPGLSLALVDRGAGGSWIVRPQPAPAESGDASTFALLERYGLTPLPPYIRRGRAADDDVLRYQTVYARRPGSVAAPTAGLHFTEAVFAELASRGIATVDVTLHVGVGTFRPIEAATIEAHQMHAEWAEVAEATAERLNAARSQGGRVVAVGTTSARTLESAAASGRVEAFHGPTDLFIRPGHAFQAVDAMVTNFHLPRSSLLVLVSALGGRDLIRSAYAEAVRERYRFFSYGDAMLILG</sequence>
<dbReference type="InterPro" id="IPR042118">
    <property type="entry name" value="QueA_dom1"/>
</dbReference>
<evidence type="ECO:0000313" key="6">
    <source>
        <dbReference type="EMBL" id="MDG3003470.1"/>
    </source>
</evidence>
<keyword evidence="4 5" id="KW-0671">Queuosine biosynthesis</keyword>
<dbReference type="Pfam" id="PF02547">
    <property type="entry name" value="Queuosine_synth"/>
    <property type="match status" value="1"/>
</dbReference>
<organism evidence="6 7">
    <name type="scientific">Paludisphaera mucosa</name>
    <dbReference type="NCBI Taxonomy" id="3030827"/>
    <lineage>
        <taxon>Bacteria</taxon>
        <taxon>Pseudomonadati</taxon>
        <taxon>Planctomycetota</taxon>
        <taxon>Planctomycetia</taxon>
        <taxon>Isosphaerales</taxon>
        <taxon>Isosphaeraceae</taxon>
        <taxon>Paludisphaera</taxon>
    </lineage>
</organism>
<dbReference type="InterPro" id="IPR036100">
    <property type="entry name" value="QueA_sf"/>
</dbReference>
<dbReference type="Gene3D" id="3.40.1780.10">
    <property type="entry name" value="QueA-like"/>
    <property type="match status" value="1"/>
</dbReference>
<keyword evidence="3 5" id="KW-0949">S-adenosyl-L-methionine</keyword>
<dbReference type="EMBL" id="JARRAG010000001">
    <property type="protein sequence ID" value="MDG3003470.1"/>
    <property type="molecule type" value="Genomic_DNA"/>
</dbReference>
<dbReference type="HAMAP" id="MF_00113">
    <property type="entry name" value="QueA"/>
    <property type="match status" value="1"/>
</dbReference>
<dbReference type="RefSeq" id="WP_277859820.1">
    <property type="nucleotide sequence ID" value="NZ_JARRAG010000001.1"/>
</dbReference>
<evidence type="ECO:0000256" key="4">
    <source>
        <dbReference type="ARBA" id="ARBA00022785"/>
    </source>
</evidence>
<comment type="caution">
    <text evidence="6">The sequence shown here is derived from an EMBL/GenBank/DDBJ whole genome shotgun (WGS) entry which is preliminary data.</text>
</comment>
<dbReference type="SUPFAM" id="SSF111337">
    <property type="entry name" value="QueA-like"/>
    <property type="match status" value="1"/>
</dbReference>
<name>A0ABT6F7B2_9BACT</name>
<comment type="similarity">
    <text evidence="5">Belongs to the QueA family.</text>
</comment>
<evidence type="ECO:0000256" key="2">
    <source>
        <dbReference type="ARBA" id="ARBA00022679"/>
    </source>
</evidence>
<dbReference type="Proteomes" id="UP001216907">
    <property type="component" value="Unassembled WGS sequence"/>
</dbReference>
<dbReference type="PANTHER" id="PTHR30307">
    <property type="entry name" value="S-ADENOSYLMETHIONINE:TRNA RIBOSYLTRANSFERASE-ISOMERASE"/>
    <property type="match status" value="1"/>
</dbReference>
<gene>
    <name evidence="5 6" type="primary">queA</name>
    <name evidence="6" type="ORF">PZE19_06810</name>
</gene>
<proteinExistence type="inferred from homology"/>
<dbReference type="EC" id="2.4.99.17" evidence="5"/>
<reference evidence="6 7" key="1">
    <citation type="submission" date="2023-03" db="EMBL/GenBank/DDBJ databases">
        <title>Paludisphaera mucosa sp. nov. a novel planctomycete from northern fen.</title>
        <authorList>
            <person name="Ivanova A."/>
        </authorList>
    </citation>
    <scope>NUCLEOTIDE SEQUENCE [LARGE SCALE GENOMIC DNA]</scope>
    <source>
        <strain evidence="6 7">Pla2</strain>
    </source>
</reference>
<dbReference type="PANTHER" id="PTHR30307:SF0">
    <property type="entry name" value="S-ADENOSYLMETHIONINE:TRNA RIBOSYLTRANSFERASE-ISOMERASE"/>
    <property type="match status" value="1"/>
</dbReference>
<comment type="catalytic activity">
    <reaction evidence="5">
        <text>7-aminomethyl-7-carbaguanosine(34) in tRNA + S-adenosyl-L-methionine = epoxyqueuosine(34) in tRNA + adenine + L-methionine + 2 H(+)</text>
        <dbReference type="Rhea" id="RHEA:32155"/>
        <dbReference type="Rhea" id="RHEA-COMP:10342"/>
        <dbReference type="Rhea" id="RHEA-COMP:18582"/>
        <dbReference type="ChEBI" id="CHEBI:15378"/>
        <dbReference type="ChEBI" id="CHEBI:16708"/>
        <dbReference type="ChEBI" id="CHEBI:57844"/>
        <dbReference type="ChEBI" id="CHEBI:59789"/>
        <dbReference type="ChEBI" id="CHEBI:82833"/>
        <dbReference type="ChEBI" id="CHEBI:194443"/>
        <dbReference type="EC" id="2.4.99.17"/>
    </reaction>
</comment>
<dbReference type="GO" id="GO:0051075">
    <property type="term" value="F:S-adenosylmethionine:tRNA ribosyltransferase-isomerase activity"/>
    <property type="evidence" value="ECO:0007669"/>
    <property type="project" value="UniProtKB-EC"/>
</dbReference>
<evidence type="ECO:0000313" key="7">
    <source>
        <dbReference type="Proteomes" id="UP001216907"/>
    </source>
</evidence>
<keyword evidence="1 5" id="KW-0963">Cytoplasm</keyword>
<evidence type="ECO:0000256" key="3">
    <source>
        <dbReference type="ARBA" id="ARBA00022691"/>
    </source>
</evidence>
<keyword evidence="6" id="KW-0328">Glycosyltransferase</keyword>
<comment type="subunit">
    <text evidence="5">Monomer.</text>
</comment>
<accession>A0ABT6F7B2</accession>
<protein>
    <recommendedName>
        <fullName evidence="5">S-adenosylmethionine:tRNA ribosyltransferase-isomerase</fullName>
        <ecNumber evidence="5">2.4.99.17</ecNumber>
    </recommendedName>
    <alternativeName>
        <fullName evidence="5">Queuosine biosynthesis protein QueA</fullName>
    </alternativeName>
</protein>
<dbReference type="InterPro" id="IPR042119">
    <property type="entry name" value="QueA_dom2"/>
</dbReference>
<dbReference type="Gene3D" id="2.40.10.240">
    <property type="entry name" value="QueA-like"/>
    <property type="match status" value="1"/>
</dbReference>
<evidence type="ECO:0000256" key="1">
    <source>
        <dbReference type="ARBA" id="ARBA00022490"/>
    </source>
</evidence>
<comment type="pathway">
    <text evidence="5">tRNA modification; tRNA-queuosine biosynthesis.</text>
</comment>
<keyword evidence="2 5" id="KW-0808">Transferase</keyword>